<dbReference type="Proteomes" id="UP000621516">
    <property type="component" value="Unassembled WGS sequence"/>
</dbReference>
<name>A0A8J6PX54_9FLAO</name>
<evidence type="ECO:0000313" key="3">
    <source>
        <dbReference type="Proteomes" id="UP000621516"/>
    </source>
</evidence>
<dbReference type="AlphaFoldDB" id="A0A8J6PX54"/>
<reference evidence="2 3" key="1">
    <citation type="journal article" date="2018" name="J. Microbiol.">
        <title>Aestuariibaculum marinum sp. nov., a marine bacterium isolated from seawater in South Korea.</title>
        <authorList>
            <person name="Choi J."/>
            <person name="Lee D."/>
            <person name="Jang J.H."/>
            <person name="Cha S."/>
            <person name="Seo T."/>
        </authorList>
    </citation>
    <scope>NUCLEOTIDE SEQUENCE [LARGE SCALE GENOMIC DNA]</scope>
    <source>
        <strain evidence="2 3">IP7</strain>
    </source>
</reference>
<proteinExistence type="predicted"/>
<keyword evidence="3" id="KW-1185">Reference proteome</keyword>
<keyword evidence="1" id="KW-1133">Transmembrane helix</keyword>
<accession>A0A8J6PX54</accession>
<dbReference type="EMBL" id="JACVXD010000001">
    <property type="protein sequence ID" value="MBD0822705.1"/>
    <property type="molecule type" value="Genomic_DNA"/>
</dbReference>
<feature type="transmembrane region" description="Helical" evidence="1">
    <location>
        <begin position="45"/>
        <end position="67"/>
    </location>
</feature>
<protein>
    <submittedName>
        <fullName evidence="2">Uncharacterized protein</fullName>
    </submittedName>
</protein>
<evidence type="ECO:0000313" key="2">
    <source>
        <dbReference type="EMBL" id="MBD0822705.1"/>
    </source>
</evidence>
<gene>
    <name evidence="2" type="ORF">ICJ85_01610</name>
</gene>
<organism evidence="2 3">
    <name type="scientific">Aestuariibaculum marinum</name>
    <dbReference type="NCBI Taxonomy" id="2683592"/>
    <lineage>
        <taxon>Bacteria</taxon>
        <taxon>Pseudomonadati</taxon>
        <taxon>Bacteroidota</taxon>
        <taxon>Flavobacteriia</taxon>
        <taxon>Flavobacteriales</taxon>
        <taxon>Flavobacteriaceae</taxon>
    </lineage>
</organism>
<dbReference type="RefSeq" id="WP_188222018.1">
    <property type="nucleotide sequence ID" value="NZ_JACVXD010000001.1"/>
</dbReference>
<keyword evidence="1" id="KW-0812">Transmembrane</keyword>
<feature type="transmembrane region" description="Helical" evidence="1">
    <location>
        <begin position="15"/>
        <end position="33"/>
    </location>
</feature>
<sequence length="103" mass="11914">MKESTVSDDYPLTRLVRYVNLVGVLLFSIGIFTPNSGIKYISTLFFVYFYLWIFILFLASEIGFVIVNKSNLFKHIQSSWWVALGVLFPITLFIILSAMMVFQ</sequence>
<comment type="caution">
    <text evidence="2">The sequence shown here is derived from an EMBL/GenBank/DDBJ whole genome shotgun (WGS) entry which is preliminary data.</text>
</comment>
<keyword evidence="1" id="KW-0472">Membrane</keyword>
<evidence type="ECO:0000256" key="1">
    <source>
        <dbReference type="SAM" id="Phobius"/>
    </source>
</evidence>
<feature type="transmembrane region" description="Helical" evidence="1">
    <location>
        <begin position="79"/>
        <end position="102"/>
    </location>
</feature>